<keyword evidence="1" id="KW-1133">Transmembrane helix</keyword>
<dbReference type="GeneID" id="39736670"/>
<proteinExistence type="predicted"/>
<dbReference type="OrthoDB" id="392450at2759"/>
<accession>A0A1J1H7M5</accession>
<dbReference type="Proteomes" id="UP000220158">
    <property type="component" value="Chromosome 10"/>
</dbReference>
<dbReference type="EMBL" id="LN835305">
    <property type="protein sequence ID" value="CRH00549.1"/>
    <property type="molecule type" value="Genomic_DNA"/>
</dbReference>
<dbReference type="KEGG" id="prel:PRELSG_1020300"/>
<dbReference type="RefSeq" id="XP_028533552.1">
    <property type="nucleotide sequence ID" value="XM_028677132.1"/>
</dbReference>
<keyword evidence="1" id="KW-0472">Membrane</keyword>
<dbReference type="OMA" id="NECFIFP"/>
<protein>
    <submittedName>
        <fullName evidence="2">Uncharacterized protein</fullName>
    </submittedName>
</protein>
<name>A0A1J1H7M5_PLARL</name>
<gene>
    <name evidence="2" type="ORF">PRELSG_1020300</name>
</gene>
<evidence type="ECO:0000256" key="1">
    <source>
        <dbReference type="SAM" id="Phobius"/>
    </source>
</evidence>
<feature type="transmembrane region" description="Helical" evidence="1">
    <location>
        <begin position="432"/>
        <end position="451"/>
    </location>
</feature>
<feature type="transmembrane region" description="Helical" evidence="1">
    <location>
        <begin position="573"/>
        <end position="591"/>
    </location>
</feature>
<evidence type="ECO:0000313" key="2">
    <source>
        <dbReference type="EMBL" id="CRH00549.1"/>
    </source>
</evidence>
<keyword evidence="3" id="KW-1185">Reference proteome</keyword>
<sequence>MRKDVFKVYRVFLSTNRNEKFNYLKKLSYNFYKKSQNMYEKNYEEAILINENISKLFKEKIYNNQSYILILKGLMNILLKMNEEKKKKVLKNMINSFILFFKDYVNLMNEQDVTLLLDIKGKCNINNKKINELIVIRLDKNSKNTLFYNLNSKSVCIILNNLYKLNTSNEKSIVDDIYDFYIFNKYFNYTLKQLIIILHSLYRYGYEKNKIVDFLNYVSKQILKIKENNYNRASDITTKYISFKNNCIEKEFHEGEKKNIGSKRFIKVNNYKNETIIENKRVDKKGNNLNEVNSHIINEKNNIENFMNKNKNVTNIYTTNNNLSNRKFFLFDKRDKYELIFFYTLSCYNYCHNSIINILLNEIKDKIFFLYKEKEICMFLNGVSNFLVLKKTKNFEKHCLNEEESVSKDNIKIAYNIINYLIRNIDTLVKNYSYFSIISIYIFLSKLDYFYKYRNKENFFLKHLFFNAKKKKIEKIFCEKQDLNIKNLINLLFSLTLNNSRQYNLYCILLEQLHFLLKDHFYSKEKSLYLNENKDELNKFVNFLSIQNIQLLCIIYTYLYVYNILFKLGIKNLHFFLFFINNYNYLYSIYLSQHITSKIHKEINTTIFSIKKKKKNLNFLLTNECFIFPYYIDIYLKKI</sequence>
<keyword evidence="1" id="KW-0812">Transmembrane</keyword>
<evidence type="ECO:0000313" key="3">
    <source>
        <dbReference type="Proteomes" id="UP000220158"/>
    </source>
</evidence>
<reference evidence="2 3" key="1">
    <citation type="submission" date="2015-04" db="EMBL/GenBank/DDBJ databases">
        <authorList>
            <consortium name="Pathogen Informatics"/>
        </authorList>
    </citation>
    <scope>NUCLEOTIDE SEQUENCE [LARGE SCALE GENOMIC DNA]</scope>
    <source>
        <strain evidence="2 3">SGS1</strain>
    </source>
</reference>
<dbReference type="AlphaFoldDB" id="A0A1J1H7M5"/>
<dbReference type="VEuPathDB" id="PlasmoDB:PRELSG_1020300"/>
<feature type="transmembrane region" description="Helical" evidence="1">
    <location>
        <begin position="540"/>
        <end position="561"/>
    </location>
</feature>
<organism evidence="2 3">
    <name type="scientific">Plasmodium relictum</name>
    <dbReference type="NCBI Taxonomy" id="85471"/>
    <lineage>
        <taxon>Eukaryota</taxon>
        <taxon>Sar</taxon>
        <taxon>Alveolata</taxon>
        <taxon>Apicomplexa</taxon>
        <taxon>Aconoidasida</taxon>
        <taxon>Haemosporida</taxon>
        <taxon>Plasmodiidae</taxon>
        <taxon>Plasmodium</taxon>
        <taxon>Plasmodium (Haemamoeba)</taxon>
    </lineage>
</organism>